<protein>
    <submittedName>
        <fullName evidence="3">Uncharacterized protein</fullName>
    </submittedName>
</protein>
<evidence type="ECO:0000256" key="2">
    <source>
        <dbReference type="SAM" id="SignalP"/>
    </source>
</evidence>
<keyword evidence="4" id="KW-1185">Reference proteome</keyword>
<reference evidence="3" key="2">
    <citation type="submission" date="2023-06" db="EMBL/GenBank/DDBJ databases">
        <authorList>
            <consortium name="Lawrence Berkeley National Laboratory"/>
            <person name="Haridas S."/>
            <person name="Hensen N."/>
            <person name="Bonometti L."/>
            <person name="Westerberg I."/>
            <person name="Brannstrom I.O."/>
            <person name="Guillou S."/>
            <person name="Cros-Aarteil S."/>
            <person name="Calhoun S."/>
            <person name="Kuo A."/>
            <person name="Mondo S."/>
            <person name="Pangilinan J."/>
            <person name="Riley R."/>
            <person name="Labutti K."/>
            <person name="Andreopoulos B."/>
            <person name="Lipzen A."/>
            <person name="Chen C."/>
            <person name="Yanf M."/>
            <person name="Daum C."/>
            <person name="Ng V."/>
            <person name="Clum A."/>
            <person name="Steindorff A."/>
            <person name="Ohm R."/>
            <person name="Martin F."/>
            <person name="Silar P."/>
            <person name="Natvig D."/>
            <person name="Lalanne C."/>
            <person name="Gautier V."/>
            <person name="Ament-Velasquez S.L."/>
            <person name="Kruys A."/>
            <person name="Hutchinson M.I."/>
            <person name="Powell A.J."/>
            <person name="Barry K."/>
            <person name="Miller A.N."/>
            <person name="Grigoriev I.V."/>
            <person name="Debuchy R."/>
            <person name="Gladieux P."/>
            <person name="Thoren M.H."/>
            <person name="Johannesson H."/>
        </authorList>
    </citation>
    <scope>NUCLEOTIDE SEQUENCE</scope>
    <source>
        <strain evidence="3">SMH4131-1</strain>
    </source>
</reference>
<comment type="caution">
    <text evidence="3">The sequence shown here is derived from an EMBL/GenBank/DDBJ whole genome shotgun (WGS) entry which is preliminary data.</text>
</comment>
<keyword evidence="2" id="KW-0732">Signal</keyword>
<dbReference type="Proteomes" id="UP001286456">
    <property type="component" value="Unassembled WGS sequence"/>
</dbReference>
<feature type="region of interest" description="Disordered" evidence="1">
    <location>
        <begin position="116"/>
        <end position="144"/>
    </location>
</feature>
<dbReference type="EMBL" id="JAUEPO010000002">
    <property type="protein sequence ID" value="KAK3331691.1"/>
    <property type="molecule type" value="Genomic_DNA"/>
</dbReference>
<gene>
    <name evidence="3" type="ORF">B0T19DRAFT_438578</name>
</gene>
<organism evidence="3 4">
    <name type="scientific">Cercophora scortea</name>
    <dbReference type="NCBI Taxonomy" id="314031"/>
    <lineage>
        <taxon>Eukaryota</taxon>
        <taxon>Fungi</taxon>
        <taxon>Dikarya</taxon>
        <taxon>Ascomycota</taxon>
        <taxon>Pezizomycotina</taxon>
        <taxon>Sordariomycetes</taxon>
        <taxon>Sordariomycetidae</taxon>
        <taxon>Sordariales</taxon>
        <taxon>Lasiosphaeriaceae</taxon>
        <taxon>Cercophora</taxon>
    </lineage>
</organism>
<evidence type="ECO:0000313" key="4">
    <source>
        <dbReference type="Proteomes" id="UP001286456"/>
    </source>
</evidence>
<name>A0AAE0IUS5_9PEZI</name>
<feature type="signal peptide" evidence="2">
    <location>
        <begin position="1"/>
        <end position="17"/>
    </location>
</feature>
<dbReference type="AlphaFoldDB" id="A0AAE0IUS5"/>
<feature type="chain" id="PRO_5042204118" evidence="2">
    <location>
        <begin position="18"/>
        <end position="219"/>
    </location>
</feature>
<evidence type="ECO:0000256" key="1">
    <source>
        <dbReference type="SAM" id="MobiDB-lite"/>
    </source>
</evidence>
<sequence>MKLYVALFASIAAAAPARNMLNWTHAMNLTGAADSESTAAAAAAHLSSRSTNMMQAAHTVNMTARRSETGMMHAARGLNFTHTMNTKRGLVMPRAVGGTMLNTTSAAMRGINNSTASLTEGINDPESDAAAAPSTSSTESESDAALGAQIKAKLNMLNETTVVQHLVDMVLEEAQSAVNEGRAANQTAAVERMLSMNATVLAARVGTVAREGVVWRRRT</sequence>
<evidence type="ECO:0000313" key="3">
    <source>
        <dbReference type="EMBL" id="KAK3331691.1"/>
    </source>
</evidence>
<reference evidence="3" key="1">
    <citation type="journal article" date="2023" name="Mol. Phylogenet. Evol.">
        <title>Genome-scale phylogeny and comparative genomics of the fungal order Sordariales.</title>
        <authorList>
            <person name="Hensen N."/>
            <person name="Bonometti L."/>
            <person name="Westerberg I."/>
            <person name="Brannstrom I.O."/>
            <person name="Guillou S."/>
            <person name="Cros-Aarteil S."/>
            <person name="Calhoun S."/>
            <person name="Haridas S."/>
            <person name="Kuo A."/>
            <person name="Mondo S."/>
            <person name="Pangilinan J."/>
            <person name="Riley R."/>
            <person name="LaButti K."/>
            <person name="Andreopoulos B."/>
            <person name="Lipzen A."/>
            <person name="Chen C."/>
            <person name="Yan M."/>
            <person name="Daum C."/>
            <person name="Ng V."/>
            <person name="Clum A."/>
            <person name="Steindorff A."/>
            <person name="Ohm R.A."/>
            <person name="Martin F."/>
            <person name="Silar P."/>
            <person name="Natvig D.O."/>
            <person name="Lalanne C."/>
            <person name="Gautier V."/>
            <person name="Ament-Velasquez S.L."/>
            <person name="Kruys A."/>
            <person name="Hutchinson M.I."/>
            <person name="Powell A.J."/>
            <person name="Barry K."/>
            <person name="Miller A.N."/>
            <person name="Grigoriev I.V."/>
            <person name="Debuchy R."/>
            <person name="Gladieux P."/>
            <person name="Hiltunen Thoren M."/>
            <person name="Johannesson H."/>
        </authorList>
    </citation>
    <scope>NUCLEOTIDE SEQUENCE</scope>
    <source>
        <strain evidence="3">SMH4131-1</strain>
    </source>
</reference>
<feature type="compositionally biased region" description="Low complexity" evidence="1">
    <location>
        <begin position="128"/>
        <end position="144"/>
    </location>
</feature>
<proteinExistence type="predicted"/>
<accession>A0AAE0IUS5</accession>